<dbReference type="InterPro" id="IPR011011">
    <property type="entry name" value="Znf_FYVE_PHD"/>
</dbReference>
<dbReference type="Gene3D" id="3.30.505.10">
    <property type="entry name" value="SH2 domain"/>
    <property type="match status" value="1"/>
</dbReference>
<sequence length="278" mass="30405">MSSVVSMPEAVQKAVPVEPHAKACAVCHEAFVWFFPAARRRSHCDLCGKAVCNGCLHNEPLSFQEFRMCNTCRATSLPRLRGLLRYPWFHGRISRDEAERRLRTDSSALGDFLVRVAPDTEERPHHFHGGRHSSHDHAAMEGADMPLFILSVRNTPASVAHFPIRGQEGEYFLDRTANFSTIPELVASSMESDMLDRSAVVSADTHFPVCPTCTAALPTALTGSSDNHGDNGDGSSHQQGGGGLPEFCECGARLASTAEARKIFDNIGFEYLHHATTA</sequence>
<dbReference type="CDD" id="cd00173">
    <property type="entry name" value="SH2"/>
    <property type="match status" value="1"/>
</dbReference>
<dbReference type="GO" id="GO:0005737">
    <property type="term" value="C:cytoplasm"/>
    <property type="evidence" value="ECO:0007669"/>
    <property type="project" value="TreeGrafter"/>
</dbReference>
<name>F2ULH1_SALR5</name>
<keyword evidence="3" id="KW-0862">Zinc</keyword>
<reference evidence="9" key="1">
    <citation type="submission" date="2009-08" db="EMBL/GenBank/DDBJ databases">
        <title>Annotation of Salpingoeca rosetta.</title>
        <authorList>
            <consortium name="The Broad Institute Genome Sequencing Platform"/>
            <person name="Russ C."/>
            <person name="Cuomo C."/>
            <person name="Burger G."/>
            <person name="Gray M.W."/>
            <person name="Holland P.W.H."/>
            <person name="King N."/>
            <person name="Lang F.B.F."/>
            <person name="Roger A.J."/>
            <person name="Ruiz-Trillo I."/>
            <person name="Young S.K."/>
            <person name="Zeng Q."/>
            <person name="Gargeya S."/>
            <person name="Alvarado L."/>
            <person name="Berlin A."/>
            <person name="Chapman S.B."/>
            <person name="Chen Z."/>
            <person name="Freedman E."/>
            <person name="Gellesch M."/>
            <person name="Goldberg J."/>
            <person name="Griggs A."/>
            <person name="Gujja S."/>
            <person name="Heilman E."/>
            <person name="Heiman D."/>
            <person name="Howarth C."/>
            <person name="Mehta T."/>
            <person name="Neiman D."/>
            <person name="Pearson M."/>
            <person name="Roberts A."/>
            <person name="Saif S."/>
            <person name="Shea T."/>
            <person name="Shenoy N."/>
            <person name="Sisk P."/>
            <person name="Stolte C."/>
            <person name="Sykes S."/>
            <person name="White J."/>
            <person name="Yandava C."/>
            <person name="Haas B."/>
            <person name="Nusbaum C."/>
            <person name="Birren B."/>
        </authorList>
    </citation>
    <scope>NUCLEOTIDE SEQUENCE [LARGE SCALE GENOMIC DNA]</scope>
    <source>
        <strain evidence="9">ATCC 50818</strain>
    </source>
</reference>
<keyword evidence="10" id="KW-1185">Reference proteome</keyword>
<dbReference type="GeneID" id="16070584"/>
<accession>F2ULH1</accession>
<feature type="domain" description="FYVE-type" evidence="8">
    <location>
        <begin position="18"/>
        <end position="77"/>
    </location>
</feature>
<evidence type="ECO:0000256" key="5">
    <source>
        <dbReference type="PROSITE-ProRule" id="PRU00091"/>
    </source>
</evidence>
<dbReference type="GO" id="GO:0016477">
    <property type="term" value="P:cell migration"/>
    <property type="evidence" value="ECO:0007669"/>
    <property type="project" value="TreeGrafter"/>
</dbReference>
<dbReference type="GO" id="GO:0035591">
    <property type="term" value="F:signaling adaptor activity"/>
    <property type="evidence" value="ECO:0007669"/>
    <property type="project" value="TreeGrafter"/>
</dbReference>
<keyword evidence="2 5" id="KW-0863">Zinc-finger</keyword>
<dbReference type="SMART" id="SM00064">
    <property type="entry name" value="FYVE"/>
    <property type="match status" value="1"/>
</dbReference>
<dbReference type="GO" id="GO:0007167">
    <property type="term" value="P:enzyme-linked receptor protein signaling pathway"/>
    <property type="evidence" value="ECO:0007669"/>
    <property type="project" value="TreeGrafter"/>
</dbReference>
<dbReference type="InterPro" id="IPR000980">
    <property type="entry name" value="SH2"/>
</dbReference>
<protein>
    <recommendedName>
        <fullName evidence="11">FYVE-type domain-containing protein</fullName>
    </recommendedName>
</protein>
<dbReference type="PROSITE" id="PS50001">
    <property type="entry name" value="SH2"/>
    <property type="match status" value="1"/>
</dbReference>
<organism evidence="10">
    <name type="scientific">Salpingoeca rosetta (strain ATCC 50818 / BSB-021)</name>
    <dbReference type="NCBI Taxonomy" id="946362"/>
    <lineage>
        <taxon>Eukaryota</taxon>
        <taxon>Choanoflagellata</taxon>
        <taxon>Craspedida</taxon>
        <taxon>Salpingoecidae</taxon>
        <taxon>Salpingoeca</taxon>
    </lineage>
</organism>
<dbReference type="GO" id="GO:0030971">
    <property type="term" value="F:receptor tyrosine kinase binding"/>
    <property type="evidence" value="ECO:0007669"/>
    <property type="project" value="TreeGrafter"/>
</dbReference>
<evidence type="ECO:0000256" key="6">
    <source>
        <dbReference type="PROSITE-ProRule" id="PRU00191"/>
    </source>
</evidence>
<dbReference type="InterPro" id="IPR036860">
    <property type="entry name" value="SH2_dom_sf"/>
</dbReference>
<gene>
    <name evidence="9" type="ORF">PTSG_09603</name>
</gene>
<dbReference type="SUPFAM" id="SSF57903">
    <property type="entry name" value="FYVE/PHD zinc finger"/>
    <property type="match status" value="1"/>
</dbReference>
<dbReference type="SMART" id="SM00252">
    <property type="entry name" value="SH2"/>
    <property type="match status" value="1"/>
</dbReference>
<evidence type="ECO:0000256" key="4">
    <source>
        <dbReference type="ARBA" id="ARBA00022999"/>
    </source>
</evidence>
<dbReference type="OrthoDB" id="9938362at2759"/>
<keyword evidence="4 6" id="KW-0727">SH2 domain</keyword>
<keyword evidence="1" id="KW-0479">Metal-binding</keyword>
<evidence type="ECO:0000313" key="10">
    <source>
        <dbReference type="Proteomes" id="UP000007799"/>
    </source>
</evidence>
<dbReference type="AlphaFoldDB" id="F2ULH1"/>
<dbReference type="PANTHER" id="PTHR19969:SF5">
    <property type="entry name" value="CRK-LIKE PROTEIN"/>
    <property type="match status" value="1"/>
</dbReference>
<dbReference type="SUPFAM" id="SSF55550">
    <property type="entry name" value="SH2 domain"/>
    <property type="match status" value="1"/>
</dbReference>
<dbReference type="InterPro" id="IPR051184">
    <property type="entry name" value="Tyrosine-phos_adapter"/>
</dbReference>
<dbReference type="InterPro" id="IPR017455">
    <property type="entry name" value="Znf_FYVE-rel"/>
</dbReference>
<dbReference type="RefSeq" id="XP_004990032.1">
    <property type="nucleotide sequence ID" value="XM_004989975.1"/>
</dbReference>
<dbReference type="PROSITE" id="PS50178">
    <property type="entry name" value="ZF_FYVE"/>
    <property type="match status" value="1"/>
</dbReference>
<evidence type="ECO:0000256" key="1">
    <source>
        <dbReference type="ARBA" id="ARBA00022723"/>
    </source>
</evidence>
<proteinExistence type="predicted"/>
<dbReference type="InterPro" id="IPR013083">
    <property type="entry name" value="Znf_RING/FYVE/PHD"/>
</dbReference>
<dbReference type="PRINTS" id="PR00401">
    <property type="entry name" value="SH2DOMAIN"/>
</dbReference>
<dbReference type="InterPro" id="IPR000306">
    <property type="entry name" value="Znf_FYVE"/>
</dbReference>
<evidence type="ECO:0000313" key="9">
    <source>
        <dbReference type="EMBL" id="EGD77970.1"/>
    </source>
</evidence>
<evidence type="ECO:0008006" key="11">
    <source>
        <dbReference type="Google" id="ProtNLM"/>
    </source>
</evidence>
<dbReference type="Gene3D" id="3.30.40.10">
    <property type="entry name" value="Zinc/RING finger domain, C3HC4 (zinc finger)"/>
    <property type="match status" value="1"/>
</dbReference>
<dbReference type="CDD" id="cd00065">
    <property type="entry name" value="FYVE_like_SF"/>
    <property type="match status" value="1"/>
</dbReference>
<dbReference type="PANTHER" id="PTHR19969">
    <property type="entry name" value="SH2-SH3 ADAPTOR PROTEIN-RELATED"/>
    <property type="match status" value="1"/>
</dbReference>
<evidence type="ECO:0000256" key="2">
    <source>
        <dbReference type="ARBA" id="ARBA00022771"/>
    </source>
</evidence>
<dbReference type="Pfam" id="PF01363">
    <property type="entry name" value="FYVE"/>
    <property type="match status" value="1"/>
</dbReference>
<dbReference type="STRING" id="946362.F2ULH1"/>
<dbReference type="EMBL" id="GL832980">
    <property type="protein sequence ID" value="EGD77970.1"/>
    <property type="molecule type" value="Genomic_DNA"/>
</dbReference>
<dbReference type="KEGG" id="sre:PTSG_09603"/>
<dbReference type="Proteomes" id="UP000007799">
    <property type="component" value="Unassembled WGS sequence"/>
</dbReference>
<dbReference type="GO" id="GO:0008270">
    <property type="term" value="F:zinc ion binding"/>
    <property type="evidence" value="ECO:0007669"/>
    <property type="project" value="UniProtKB-KW"/>
</dbReference>
<dbReference type="InParanoid" id="F2ULH1"/>
<feature type="domain" description="SH2" evidence="7">
    <location>
        <begin position="88"/>
        <end position="209"/>
    </location>
</feature>
<dbReference type="Pfam" id="PF00017">
    <property type="entry name" value="SH2"/>
    <property type="match status" value="1"/>
</dbReference>
<evidence type="ECO:0000256" key="3">
    <source>
        <dbReference type="ARBA" id="ARBA00022833"/>
    </source>
</evidence>
<evidence type="ECO:0000259" key="8">
    <source>
        <dbReference type="PROSITE" id="PS50178"/>
    </source>
</evidence>
<evidence type="ECO:0000259" key="7">
    <source>
        <dbReference type="PROSITE" id="PS50001"/>
    </source>
</evidence>